<dbReference type="Proteomes" id="UP000603627">
    <property type="component" value="Unassembled WGS sequence"/>
</dbReference>
<feature type="domain" description="Guanylate kinase-like" evidence="7">
    <location>
        <begin position="121"/>
        <end position="290"/>
    </location>
</feature>
<dbReference type="CDD" id="cd12080">
    <property type="entry name" value="SH3_MPP1"/>
    <property type="match status" value="1"/>
</dbReference>
<protein>
    <submittedName>
        <fullName evidence="8">EM55 protein</fullName>
    </submittedName>
</protein>
<evidence type="ECO:0000256" key="4">
    <source>
        <dbReference type="ARBA" id="ARBA00023136"/>
    </source>
</evidence>
<dbReference type="InterPro" id="IPR036028">
    <property type="entry name" value="SH3-like_dom_sf"/>
</dbReference>
<feature type="non-terminal residue" evidence="8">
    <location>
        <position position="305"/>
    </location>
</feature>
<dbReference type="Pfam" id="PF07653">
    <property type="entry name" value="SH3_2"/>
    <property type="match status" value="1"/>
</dbReference>
<comment type="caution">
    <text evidence="8">The sequence shown here is derived from an EMBL/GenBank/DDBJ whole genome shotgun (WGS) entry which is preliminary data.</text>
</comment>
<dbReference type="InterPro" id="IPR020590">
    <property type="entry name" value="Guanylate_kinase_CS"/>
</dbReference>
<dbReference type="GO" id="GO:0071944">
    <property type="term" value="C:cell periphery"/>
    <property type="evidence" value="ECO:0007669"/>
    <property type="project" value="UniProtKB-ARBA"/>
</dbReference>
<dbReference type="GO" id="GO:0016020">
    <property type="term" value="C:membrane"/>
    <property type="evidence" value="ECO:0007669"/>
    <property type="project" value="UniProtKB-SubCell"/>
</dbReference>
<dbReference type="Gene3D" id="3.40.50.300">
    <property type="entry name" value="P-loop containing nucleotide triphosphate hydrolases"/>
    <property type="match status" value="1"/>
</dbReference>
<comment type="subcellular location">
    <subcellularLocation>
        <location evidence="1">Membrane</location>
    </subcellularLocation>
</comment>
<feature type="non-terminal residue" evidence="8">
    <location>
        <position position="1"/>
    </location>
</feature>
<dbReference type="AlphaFoldDB" id="A0A852A547"/>
<dbReference type="PROSITE" id="PS00856">
    <property type="entry name" value="GUANYLATE_KINASE_1"/>
    <property type="match status" value="1"/>
</dbReference>
<accession>A0A852A547</accession>
<dbReference type="FunFam" id="2.30.30.40:FF:000135">
    <property type="entry name" value="55 kDa erythrocyte membrane protein"/>
    <property type="match status" value="1"/>
</dbReference>
<dbReference type="PANTHER" id="PTHR23122">
    <property type="entry name" value="MEMBRANE-ASSOCIATED GUANYLATE KINASE MAGUK"/>
    <property type="match status" value="1"/>
</dbReference>
<dbReference type="InterPro" id="IPR035475">
    <property type="entry name" value="MPP1_SH3"/>
</dbReference>
<keyword evidence="3 5" id="KW-0728">SH3 domain</keyword>
<evidence type="ECO:0000256" key="2">
    <source>
        <dbReference type="ARBA" id="ARBA00007014"/>
    </source>
</evidence>
<evidence type="ECO:0000313" key="8">
    <source>
        <dbReference type="EMBL" id="NXE70066.1"/>
    </source>
</evidence>
<dbReference type="PROSITE" id="PS50002">
    <property type="entry name" value="SH3"/>
    <property type="match status" value="1"/>
</dbReference>
<evidence type="ECO:0000259" key="7">
    <source>
        <dbReference type="PROSITE" id="PS50052"/>
    </source>
</evidence>
<comment type="similarity">
    <text evidence="2">Belongs to the MAGUK family.</text>
</comment>
<dbReference type="Pfam" id="PF00625">
    <property type="entry name" value="Guanylate_kin"/>
    <property type="match status" value="1"/>
</dbReference>
<dbReference type="Gene3D" id="2.30.30.40">
    <property type="entry name" value="SH3 Domains"/>
    <property type="match status" value="1"/>
</dbReference>
<dbReference type="GO" id="GO:0043226">
    <property type="term" value="C:organelle"/>
    <property type="evidence" value="ECO:0007669"/>
    <property type="project" value="UniProtKB-ARBA"/>
</dbReference>
<keyword evidence="9" id="KW-1185">Reference proteome</keyword>
<keyword evidence="4" id="KW-0472">Membrane</keyword>
<feature type="domain" description="SH3" evidence="6">
    <location>
        <begin position="3"/>
        <end position="73"/>
    </location>
</feature>
<organism evidence="8 9">
    <name type="scientific">Calcarius ornatus</name>
    <name type="common">Chestnut-collared longspur</name>
    <dbReference type="NCBI Taxonomy" id="198940"/>
    <lineage>
        <taxon>Eukaryota</taxon>
        <taxon>Metazoa</taxon>
        <taxon>Chordata</taxon>
        <taxon>Craniata</taxon>
        <taxon>Vertebrata</taxon>
        <taxon>Euteleostomi</taxon>
        <taxon>Archelosauria</taxon>
        <taxon>Archosauria</taxon>
        <taxon>Dinosauria</taxon>
        <taxon>Saurischia</taxon>
        <taxon>Theropoda</taxon>
        <taxon>Coelurosauria</taxon>
        <taxon>Aves</taxon>
        <taxon>Neognathae</taxon>
        <taxon>Neoaves</taxon>
        <taxon>Telluraves</taxon>
        <taxon>Australaves</taxon>
        <taxon>Passeriformes</taxon>
        <taxon>Passeroidea</taxon>
        <taxon>Fringillidae</taxon>
        <taxon>Emberizinae</taxon>
        <taxon>Emberizini</taxon>
        <taxon>Calcarius</taxon>
    </lineage>
</organism>
<dbReference type="SMART" id="SM00326">
    <property type="entry name" value="SH3"/>
    <property type="match status" value="1"/>
</dbReference>
<dbReference type="InterPro" id="IPR008145">
    <property type="entry name" value="GK/Ca_channel_bsu"/>
</dbReference>
<dbReference type="InterPro" id="IPR001452">
    <property type="entry name" value="SH3_domain"/>
</dbReference>
<evidence type="ECO:0000313" key="9">
    <source>
        <dbReference type="Proteomes" id="UP000603627"/>
    </source>
</evidence>
<name>A0A852A547_CALOR</name>
<dbReference type="SMART" id="SM00072">
    <property type="entry name" value="GuKc"/>
    <property type="match status" value="1"/>
</dbReference>
<evidence type="ECO:0000256" key="5">
    <source>
        <dbReference type="PROSITE-ProRule" id="PRU00192"/>
    </source>
</evidence>
<evidence type="ECO:0000256" key="1">
    <source>
        <dbReference type="ARBA" id="ARBA00004370"/>
    </source>
</evidence>
<dbReference type="SUPFAM" id="SSF50044">
    <property type="entry name" value="SH3-domain"/>
    <property type="match status" value="1"/>
</dbReference>
<dbReference type="EMBL" id="WBNL01001358">
    <property type="protein sequence ID" value="NXE70066.1"/>
    <property type="molecule type" value="Genomic_DNA"/>
</dbReference>
<evidence type="ECO:0000259" key="6">
    <source>
        <dbReference type="PROSITE" id="PS50002"/>
    </source>
</evidence>
<dbReference type="InterPro" id="IPR050716">
    <property type="entry name" value="MAGUK"/>
</dbReference>
<sequence length="305" mass="34204">LSVLQMFMRAQFDYDPKKDNLIPCKEAGLKFQIGDVIQIINKDDSNWWQGRVEGSCTESAGLIPSPELQEWRVASVTQPSQSESPSCSPFGKKKKCKDKYLAKHSSSKCEQGSGLNPSPGRAPVSGQGWLFLMPAPLCSPLLLGASTHPLSPSPDTTRPQKKNEVDGKDYYFVSTEEMTRDISANEFLEFGSYQGNMFGTKFETVHKIHQQDKVAILDIEPQTLKIVRTAELSPFIVFIAPTDRAEESEALQQLRKDSESIRSRYAHYFDLSLVNNGVEESLQLLQEAFEQACSSPQWVPVSWVY</sequence>
<evidence type="ECO:0000256" key="3">
    <source>
        <dbReference type="ARBA" id="ARBA00022443"/>
    </source>
</evidence>
<dbReference type="InterPro" id="IPR027417">
    <property type="entry name" value="P-loop_NTPase"/>
</dbReference>
<dbReference type="InterPro" id="IPR008144">
    <property type="entry name" value="Guanylate_kin-like_dom"/>
</dbReference>
<dbReference type="PROSITE" id="PS50052">
    <property type="entry name" value="GUANYLATE_KINASE_2"/>
    <property type="match status" value="1"/>
</dbReference>
<proteinExistence type="inferred from homology"/>
<dbReference type="SUPFAM" id="SSF52540">
    <property type="entry name" value="P-loop containing nucleoside triphosphate hydrolases"/>
    <property type="match status" value="1"/>
</dbReference>
<reference evidence="8" key="1">
    <citation type="submission" date="2019-09" db="EMBL/GenBank/DDBJ databases">
        <title>Bird 10,000 Genomes (B10K) Project - Family phase.</title>
        <authorList>
            <person name="Zhang G."/>
        </authorList>
    </citation>
    <scope>NUCLEOTIDE SEQUENCE</scope>
    <source>
        <strain evidence="8">B10K-DU-015-28</strain>
        <tissue evidence="8">Muscle</tissue>
    </source>
</reference>
<gene>
    <name evidence="8" type="primary">Mpp1_1</name>
    <name evidence="8" type="ORF">CALORN_R11008</name>
</gene>